<feature type="compositionally biased region" description="Low complexity" evidence="1">
    <location>
        <begin position="124"/>
        <end position="144"/>
    </location>
</feature>
<reference evidence="2" key="1">
    <citation type="submission" date="2021-02" db="EMBL/GenBank/DDBJ databases">
        <authorList>
            <person name="Dougan E. K."/>
            <person name="Rhodes N."/>
            <person name="Thang M."/>
            <person name="Chan C."/>
        </authorList>
    </citation>
    <scope>NUCLEOTIDE SEQUENCE</scope>
</reference>
<evidence type="ECO:0000313" key="2">
    <source>
        <dbReference type="EMBL" id="CAE8629339.1"/>
    </source>
</evidence>
<feature type="compositionally biased region" description="Basic and acidic residues" evidence="1">
    <location>
        <begin position="112"/>
        <end position="121"/>
    </location>
</feature>
<comment type="caution">
    <text evidence="2">The sequence shown here is derived from an EMBL/GenBank/DDBJ whole genome shotgun (WGS) entry which is preliminary data.</text>
</comment>
<organism evidence="2 3">
    <name type="scientific">Polarella glacialis</name>
    <name type="common">Dinoflagellate</name>
    <dbReference type="NCBI Taxonomy" id="89957"/>
    <lineage>
        <taxon>Eukaryota</taxon>
        <taxon>Sar</taxon>
        <taxon>Alveolata</taxon>
        <taxon>Dinophyceae</taxon>
        <taxon>Suessiales</taxon>
        <taxon>Suessiaceae</taxon>
        <taxon>Polarella</taxon>
    </lineage>
</organism>
<evidence type="ECO:0000313" key="3">
    <source>
        <dbReference type="Proteomes" id="UP000654075"/>
    </source>
</evidence>
<feature type="region of interest" description="Disordered" evidence="1">
    <location>
        <begin position="86"/>
        <end position="154"/>
    </location>
</feature>
<keyword evidence="3" id="KW-1185">Reference proteome</keyword>
<name>A0A813GR63_POLGL</name>
<dbReference type="EMBL" id="CAJNNV010029630">
    <property type="protein sequence ID" value="CAE8629339.1"/>
    <property type="molecule type" value="Genomic_DNA"/>
</dbReference>
<evidence type="ECO:0000256" key="1">
    <source>
        <dbReference type="SAM" id="MobiDB-lite"/>
    </source>
</evidence>
<dbReference type="AlphaFoldDB" id="A0A813GR63"/>
<proteinExistence type="predicted"/>
<dbReference type="Proteomes" id="UP000654075">
    <property type="component" value="Unassembled WGS sequence"/>
</dbReference>
<sequence>MHVGGRLPWIENDVTLWPRKRSSHVCTVTAGQHVKCLQDSSRTDLEQQGTQSKFPVRTKRTSQIDLGLGLLVKYCSDGASKVKPDTLQEKCRERRGETTLRKKRWADNADATLRKNGRDNRQQTATTTTPTTATKKSKLPAASLDSGMQQPFSG</sequence>
<gene>
    <name evidence="2" type="ORF">PGLA1383_LOCUS45848</name>
</gene>
<feature type="compositionally biased region" description="Basic and acidic residues" evidence="1">
    <location>
        <begin position="86"/>
        <end position="100"/>
    </location>
</feature>
<protein>
    <submittedName>
        <fullName evidence="2">Uncharacterized protein</fullName>
    </submittedName>
</protein>
<accession>A0A813GR63</accession>